<name>A0A6A4IHR5_9AGAR</name>
<proteinExistence type="predicted"/>
<evidence type="ECO:0000313" key="3">
    <source>
        <dbReference type="Proteomes" id="UP000799118"/>
    </source>
</evidence>
<evidence type="ECO:0008006" key="4">
    <source>
        <dbReference type="Google" id="ProtNLM"/>
    </source>
</evidence>
<keyword evidence="1" id="KW-0472">Membrane</keyword>
<dbReference type="EMBL" id="ML769390">
    <property type="protein sequence ID" value="KAE9408597.1"/>
    <property type="molecule type" value="Genomic_DNA"/>
</dbReference>
<dbReference type="OrthoDB" id="6604875at2759"/>
<keyword evidence="1" id="KW-1133">Transmembrane helix</keyword>
<sequence length="69" mass="7523">MPLQLDPNAPPYKPGQCETCRYVGVATFGGVGSYMMWEAKLSKGPPVQKRIMTGAGIAFLTLGAVRWFM</sequence>
<dbReference type="Proteomes" id="UP000799118">
    <property type="component" value="Unassembled WGS sequence"/>
</dbReference>
<evidence type="ECO:0000313" key="2">
    <source>
        <dbReference type="EMBL" id="KAE9408597.1"/>
    </source>
</evidence>
<keyword evidence="1" id="KW-0812">Transmembrane</keyword>
<keyword evidence="3" id="KW-1185">Reference proteome</keyword>
<protein>
    <recommendedName>
        <fullName evidence="4">DUF4536 domain-containing protein</fullName>
    </recommendedName>
</protein>
<accession>A0A6A4IHR5</accession>
<organism evidence="2 3">
    <name type="scientific">Gymnopus androsaceus JB14</name>
    <dbReference type="NCBI Taxonomy" id="1447944"/>
    <lineage>
        <taxon>Eukaryota</taxon>
        <taxon>Fungi</taxon>
        <taxon>Dikarya</taxon>
        <taxon>Basidiomycota</taxon>
        <taxon>Agaricomycotina</taxon>
        <taxon>Agaricomycetes</taxon>
        <taxon>Agaricomycetidae</taxon>
        <taxon>Agaricales</taxon>
        <taxon>Marasmiineae</taxon>
        <taxon>Omphalotaceae</taxon>
        <taxon>Gymnopus</taxon>
    </lineage>
</organism>
<gene>
    <name evidence="2" type="ORF">BT96DRAFT_663827</name>
</gene>
<feature type="transmembrane region" description="Helical" evidence="1">
    <location>
        <begin position="51"/>
        <end position="68"/>
    </location>
</feature>
<reference evidence="2" key="1">
    <citation type="journal article" date="2019" name="Environ. Microbiol.">
        <title>Fungal ecological strategies reflected in gene transcription - a case study of two litter decomposers.</title>
        <authorList>
            <person name="Barbi F."/>
            <person name="Kohler A."/>
            <person name="Barry K."/>
            <person name="Baskaran P."/>
            <person name="Daum C."/>
            <person name="Fauchery L."/>
            <person name="Ihrmark K."/>
            <person name="Kuo A."/>
            <person name="LaButti K."/>
            <person name="Lipzen A."/>
            <person name="Morin E."/>
            <person name="Grigoriev I.V."/>
            <person name="Henrissat B."/>
            <person name="Lindahl B."/>
            <person name="Martin F."/>
        </authorList>
    </citation>
    <scope>NUCLEOTIDE SEQUENCE</scope>
    <source>
        <strain evidence="2">JB14</strain>
    </source>
</reference>
<evidence type="ECO:0000256" key="1">
    <source>
        <dbReference type="SAM" id="Phobius"/>
    </source>
</evidence>
<dbReference type="AlphaFoldDB" id="A0A6A4IHR5"/>